<dbReference type="EMBL" id="JAENIG010000002">
    <property type="protein sequence ID" value="MBK1854151.1"/>
    <property type="molecule type" value="Genomic_DNA"/>
</dbReference>
<dbReference type="RefSeq" id="WP_309488757.1">
    <property type="nucleotide sequence ID" value="NZ_JAENIG010000002.1"/>
</dbReference>
<evidence type="ECO:0000313" key="1">
    <source>
        <dbReference type="EMBL" id="MBK1854151.1"/>
    </source>
</evidence>
<evidence type="ECO:0000313" key="2">
    <source>
        <dbReference type="Proteomes" id="UP000634206"/>
    </source>
</evidence>
<proteinExistence type="predicted"/>
<accession>A0AAE2SD78</accession>
<comment type="caution">
    <text evidence="1">The sequence shown here is derived from an EMBL/GenBank/DDBJ whole genome shotgun (WGS) entry which is preliminary data.</text>
</comment>
<sequence length="140" mass="15873">MSQPDPNYAIARIDLPDAGTHGWQVRLQRRGIKYAKFFGDRVHGHPEHALLAARRWRNALLEKLTDQARICERSPRNSSGVVGVSKITVSAANGTTYHFWQATWSPAPGQRRCVKFSIKRYGDREAFQRAVEARTEGIND</sequence>
<organism evidence="1 2">
    <name type="scientific">Oceaniferula flava</name>
    <dbReference type="NCBI Taxonomy" id="2800421"/>
    <lineage>
        <taxon>Bacteria</taxon>
        <taxon>Pseudomonadati</taxon>
        <taxon>Verrucomicrobiota</taxon>
        <taxon>Verrucomicrobiia</taxon>
        <taxon>Verrucomicrobiales</taxon>
        <taxon>Verrucomicrobiaceae</taxon>
        <taxon>Oceaniferula</taxon>
    </lineage>
</organism>
<dbReference type="Gene3D" id="1.20.5.2050">
    <property type="match status" value="1"/>
</dbReference>
<reference evidence="1" key="1">
    <citation type="submission" date="2021-01" db="EMBL/GenBank/DDBJ databases">
        <title>Modified the classification status of verrucomicrobia.</title>
        <authorList>
            <person name="Feng X."/>
        </authorList>
    </citation>
    <scope>NUCLEOTIDE SEQUENCE</scope>
    <source>
        <strain evidence="1">5K15</strain>
    </source>
</reference>
<keyword evidence="2" id="KW-1185">Reference proteome</keyword>
<dbReference type="AlphaFoldDB" id="A0AAE2SD78"/>
<gene>
    <name evidence="1" type="ORF">JIN83_04235</name>
</gene>
<evidence type="ECO:0008006" key="3">
    <source>
        <dbReference type="Google" id="ProtNLM"/>
    </source>
</evidence>
<dbReference type="Proteomes" id="UP000634206">
    <property type="component" value="Unassembled WGS sequence"/>
</dbReference>
<protein>
    <recommendedName>
        <fullName evidence="3">AP2 domain-containing protein</fullName>
    </recommendedName>
</protein>
<name>A0AAE2SD78_9BACT</name>